<dbReference type="Pfam" id="PF13416">
    <property type="entry name" value="SBP_bac_8"/>
    <property type="match status" value="1"/>
</dbReference>
<protein>
    <submittedName>
        <fullName evidence="4">Fe(3+) ABC transporter substrate-binding protein</fullName>
    </submittedName>
</protein>
<feature type="binding site" evidence="3">
    <location>
        <position position="217"/>
    </location>
    <ligand>
        <name>Fe cation</name>
        <dbReference type="ChEBI" id="CHEBI:24875"/>
    </ligand>
</feature>
<dbReference type="EMBL" id="JABMKT010000001">
    <property type="protein sequence ID" value="NYV27297.1"/>
    <property type="molecule type" value="Genomic_DNA"/>
</dbReference>
<name>A0A7Z0PDS3_9FUSO</name>
<accession>A0A7Z0PDS3</accession>
<feature type="binding site" evidence="3">
    <location>
        <position position="29"/>
    </location>
    <ligand>
        <name>Fe cation</name>
        <dbReference type="ChEBI" id="CHEBI:24875"/>
    </ligand>
</feature>
<dbReference type="PIRSF" id="PIRSF002825">
    <property type="entry name" value="CfbpA"/>
    <property type="match status" value="1"/>
</dbReference>
<dbReference type="GO" id="GO:0046872">
    <property type="term" value="F:metal ion binding"/>
    <property type="evidence" value="ECO:0007669"/>
    <property type="project" value="UniProtKB-KW"/>
</dbReference>
<gene>
    <name evidence="4" type="ORF">HP397_00450</name>
</gene>
<feature type="binding site" evidence="3">
    <location>
        <position position="218"/>
    </location>
    <ligand>
        <name>Fe cation</name>
        <dbReference type="ChEBI" id="CHEBI:24875"/>
    </ligand>
</feature>
<dbReference type="Gene3D" id="3.40.190.10">
    <property type="entry name" value="Periplasmic binding protein-like II"/>
    <property type="match status" value="2"/>
</dbReference>
<organism evidence="4 5">
    <name type="scientific">Streptobacillus felis</name>
    <dbReference type="NCBI Taxonomy" id="1384509"/>
    <lineage>
        <taxon>Bacteria</taxon>
        <taxon>Fusobacteriati</taxon>
        <taxon>Fusobacteriota</taxon>
        <taxon>Fusobacteriia</taxon>
        <taxon>Fusobacteriales</taxon>
        <taxon>Leptotrichiaceae</taxon>
        <taxon>Streptobacillus</taxon>
    </lineage>
</organism>
<proteinExistence type="inferred from homology"/>
<evidence type="ECO:0000256" key="2">
    <source>
        <dbReference type="ARBA" id="ARBA00022729"/>
    </source>
</evidence>
<dbReference type="InterPro" id="IPR006059">
    <property type="entry name" value="SBP"/>
</dbReference>
<evidence type="ECO:0000313" key="5">
    <source>
        <dbReference type="Proteomes" id="UP000526184"/>
    </source>
</evidence>
<evidence type="ECO:0000256" key="1">
    <source>
        <dbReference type="ARBA" id="ARBA00008520"/>
    </source>
</evidence>
<keyword evidence="2" id="KW-0732">Signal</keyword>
<comment type="similarity">
    <text evidence="1">Belongs to the bacterial solute-binding protein 1 family.</text>
</comment>
<dbReference type="InterPro" id="IPR026045">
    <property type="entry name" value="Ferric-bd"/>
</dbReference>
<dbReference type="PANTHER" id="PTHR30006:SF15">
    <property type="entry name" value="IRON-UTILIZATION PERIPLASMIC PROTEIN"/>
    <property type="match status" value="1"/>
</dbReference>
<reference evidence="4 5" key="1">
    <citation type="submission" date="2020-05" db="EMBL/GenBank/DDBJ databases">
        <title>Streptobacillus felis strain LHL191014123.</title>
        <authorList>
            <person name="Fawzy A."/>
            <person name="Rau J."/>
            <person name="Risse K."/>
            <person name="Schauerte N."/>
            <person name="Geiger C."/>
            <person name="Blom J."/>
            <person name="Imirzalioglu C."/>
            <person name="Falgenhauer J."/>
            <person name="Bach A."/>
            <person name="Herden C."/>
            <person name="Eisenberg T."/>
        </authorList>
    </citation>
    <scope>NUCLEOTIDE SEQUENCE [LARGE SCALE GENOMIC DNA]</scope>
    <source>
        <strain evidence="4 5">LHL191014123</strain>
    </source>
</reference>
<keyword evidence="3" id="KW-0479">Metal-binding</keyword>
<evidence type="ECO:0000313" key="4">
    <source>
        <dbReference type="EMBL" id="NYV27297.1"/>
    </source>
</evidence>
<keyword evidence="3" id="KW-0408">Iron</keyword>
<keyword evidence="5" id="KW-1185">Reference proteome</keyword>
<comment type="caution">
    <text evidence="4">The sequence shown here is derived from an EMBL/GenBank/DDBJ whole genome shotgun (WGS) entry which is preliminary data.</text>
</comment>
<dbReference type="CDD" id="cd13542">
    <property type="entry name" value="PBP2_FutA1_ilke"/>
    <property type="match status" value="1"/>
</dbReference>
<sequence length="336" mass="37965">MKRLLLLITVLVTNLIFGSGVVNVYTSRHYDSDKSIYLEFERQTGIKVNVVQNNDVSALIKRLELEGKSTDADVFITVGVGDLYTAKMKNLLQPITSRKVLANVPTNFRDKSNNWVGLTYRARILVYNPEKVNVKELSTYEALTDKKWDNRILTRSSSSSYNKHLISFMIAKKGEKSATEWAKGLVENFARSPKGNDRDQAKAVLAGVGDIAIMNSYYMGKMTDSKDPLEREVASKLKIFFPNQKDGGTHINLSGAGITKYSKNKENAVKFVEFLTDKYAQMVYSYENYEYPVNPKTEISPVVKSWGTFKPSKIDFDKIGQNLEKAKFVADSANWK</sequence>
<dbReference type="GO" id="GO:0030288">
    <property type="term" value="C:outer membrane-bounded periplasmic space"/>
    <property type="evidence" value="ECO:0007669"/>
    <property type="project" value="TreeGrafter"/>
</dbReference>
<evidence type="ECO:0000256" key="3">
    <source>
        <dbReference type="PIRSR" id="PIRSR002825-1"/>
    </source>
</evidence>
<dbReference type="SUPFAM" id="SSF53850">
    <property type="entry name" value="Periplasmic binding protein-like II"/>
    <property type="match status" value="1"/>
</dbReference>
<dbReference type="RefSeq" id="WP_180135205.1">
    <property type="nucleotide sequence ID" value="NZ_JABMKT010000001.1"/>
</dbReference>
<dbReference type="PANTHER" id="PTHR30006">
    <property type="entry name" value="THIAMINE-BINDING PERIPLASMIC PROTEIN-RELATED"/>
    <property type="match status" value="1"/>
</dbReference>
<dbReference type="Proteomes" id="UP000526184">
    <property type="component" value="Unassembled WGS sequence"/>
</dbReference>
<dbReference type="AlphaFoldDB" id="A0A7Z0PDS3"/>